<dbReference type="KEGG" id="ise:JBKA6_0084"/>
<keyword evidence="3" id="KW-1185">Reference proteome</keyword>
<protein>
    <recommendedName>
        <fullName evidence="4">Single-stranded DNA-binding protein</fullName>
    </recommendedName>
</protein>
<evidence type="ECO:0008006" key="4">
    <source>
        <dbReference type="Google" id="ProtNLM"/>
    </source>
</evidence>
<accession>A0A1J1DW58</accession>
<evidence type="ECO:0000313" key="3">
    <source>
        <dbReference type="Proteomes" id="UP000243197"/>
    </source>
</evidence>
<proteinExistence type="predicted"/>
<sequence>MQVTGTINLMRDVQVFESGFRKREIVLATEEQYQQHLLIEFTQDRCELLNAYKEGDKITAHINLRGRKWTNPEGKDMYFNSIHCWKIEKSDNNSSDDNFETAPSQKEEMLDDDDLPF</sequence>
<dbReference type="EMBL" id="AP014564">
    <property type="protein sequence ID" value="BAV94097.1"/>
    <property type="molecule type" value="Genomic_DNA"/>
</dbReference>
<feature type="region of interest" description="Disordered" evidence="1">
    <location>
        <begin position="89"/>
        <end position="117"/>
    </location>
</feature>
<dbReference type="InterPro" id="IPR012340">
    <property type="entry name" value="NA-bd_OB-fold"/>
</dbReference>
<dbReference type="OrthoDB" id="598142at2"/>
<evidence type="ECO:0000256" key="1">
    <source>
        <dbReference type="SAM" id="MobiDB-lite"/>
    </source>
</evidence>
<dbReference type="SUPFAM" id="SSF50249">
    <property type="entry name" value="Nucleic acid-binding proteins"/>
    <property type="match status" value="1"/>
</dbReference>
<reference evidence="2 3" key="1">
    <citation type="submission" date="2014-03" db="EMBL/GenBank/DDBJ databases">
        <title>complete genome sequence of Flavobacteriaceae bacterium JBKA-6.</title>
        <authorList>
            <person name="Takano T."/>
            <person name="Nakamura Y."/>
            <person name="Takuma S."/>
            <person name="Yasuike M."/>
            <person name="Matsuyama T."/>
            <person name="Sakai T."/>
            <person name="Fujiwara A."/>
            <person name="Kimoto K."/>
            <person name="Fukuda Y."/>
            <person name="Kondo H."/>
            <person name="Hirono I."/>
            <person name="Nakayasu C."/>
        </authorList>
    </citation>
    <scope>NUCLEOTIDE SEQUENCE [LARGE SCALE GENOMIC DNA]</scope>
    <source>
        <strain evidence="2 3">JBKA-6</strain>
    </source>
</reference>
<evidence type="ECO:0000313" key="2">
    <source>
        <dbReference type="EMBL" id="BAV94097.1"/>
    </source>
</evidence>
<organism evidence="2 3">
    <name type="scientific">Ichthyobacterium seriolicida</name>
    <dbReference type="NCBI Taxonomy" id="242600"/>
    <lineage>
        <taxon>Bacteria</taxon>
        <taxon>Pseudomonadati</taxon>
        <taxon>Bacteroidota</taxon>
        <taxon>Flavobacteriia</taxon>
        <taxon>Flavobacteriales</taxon>
        <taxon>Ichthyobacteriaceae</taxon>
        <taxon>Ichthyobacterium</taxon>
    </lineage>
</organism>
<dbReference type="AlphaFoldDB" id="A0A1J1DW58"/>
<dbReference type="InterPro" id="IPR021474">
    <property type="entry name" value="DUF3127"/>
</dbReference>
<dbReference type="Proteomes" id="UP000243197">
    <property type="component" value="Chromosome"/>
</dbReference>
<dbReference type="Pfam" id="PF11325">
    <property type="entry name" value="DUF3127"/>
    <property type="match status" value="1"/>
</dbReference>
<name>A0A1J1DW58_9FLAO</name>
<dbReference type="RefSeq" id="WP_096684684.1">
    <property type="nucleotide sequence ID" value="NZ_AP014564.1"/>
</dbReference>
<gene>
    <name evidence="2" type="ORF">JBKA6_0084</name>
</gene>
<feature type="compositionally biased region" description="Polar residues" evidence="1">
    <location>
        <begin position="92"/>
        <end position="104"/>
    </location>
</feature>